<dbReference type="AlphaFoldDB" id="A0A1V4AYC6"/>
<name>A0A1V4AYC6_9PAST</name>
<keyword evidence="2" id="KW-1185">Reference proteome</keyword>
<proteinExistence type="predicted"/>
<sequence>MDEKEAIQVTIDIFYRLTSLELIEFQIKQGTIKENIVDLIHHIDDMDIFGGWFWYFYPTEKGCDLIDKFNLYDNHYDEETICKDFCFEFVTLLKEKGLDINIYPLVDIGWGGAISLN</sequence>
<protein>
    <submittedName>
        <fullName evidence="1">Uncharacterized protein</fullName>
    </submittedName>
</protein>
<organism evidence="1 2">
    <name type="scientific">Canicola haemoglobinophilus</name>
    <dbReference type="NCBI Taxonomy" id="733"/>
    <lineage>
        <taxon>Bacteria</taxon>
        <taxon>Pseudomonadati</taxon>
        <taxon>Pseudomonadota</taxon>
        <taxon>Gammaproteobacteria</taxon>
        <taxon>Pasteurellales</taxon>
        <taxon>Pasteurellaceae</taxon>
        <taxon>Canicola</taxon>
    </lineage>
</organism>
<dbReference type="STRING" id="733.B0186_11170"/>
<accession>A0A1V4AYC6</accession>
<reference evidence="1 2" key="1">
    <citation type="submission" date="2018-06" db="EMBL/GenBank/DDBJ databases">
        <authorList>
            <consortium name="Pathogen Informatics"/>
            <person name="Doyle S."/>
        </authorList>
    </citation>
    <scope>NUCLEOTIDE SEQUENCE [LARGE SCALE GENOMIC DNA]</scope>
    <source>
        <strain evidence="1 2">NCTC1659</strain>
    </source>
</reference>
<evidence type="ECO:0000313" key="1">
    <source>
        <dbReference type="EMBL" id="STO59246.1"/>
    </source>
</evidence>
<evidence type="ECO:0000313" key="2">
    <source>
        <dbReference type="Proteomes" id="UP000254329"/>
    </source>
</evidence>
<dbReference type="Proteomes" id="UP000254329">
    <property type="component" value="Unassembled WGS sequence"/>
</dbReference>
<gene>
    <name evidence="1" type="ORF">NCTC1659_00493</name>
</gene>
<dbReference type="RefSeq" id="WP_078219499.1">
    <property type="nucleotide sequence ID" value="NZ_MUXZ01000066.1"/>
</dbReference>
<dbReference type="EMBL" id="UGHF01000001">
    <property type="protein sequence ID" value="STO59246.1"/>
    <property type="molecule type" value="Genomic_DNA"/>
</dbReference>